<dbReference type="HOGENOM" id="CLU_102834_0_0_6"/>
<dbReference type="KEGG" id="xcb:XC_0855"/>
<dbReference type="InterPro" id="IPR016934">
    <property type="entry name" value="UCP029691"/>
</dbReference>
<evidence type="ECO:0000313" key="1">
    <source>
        <dbReference type="EMBL" id="AAY47930.1"/>
    </source>
</evidence>
<sequence>MHGANVAQRGLPPACHAAFSGLKMVFNANGAGAFLEKPMKVLRHSPGLLAVFALWHPVPARAAASMVVDDAGVTPRGQCQLEAWWRATPGGASATAVPACNLWGTEFALGMTDVRHGSAALDIGAKRMLRDPEQHAWGLAVSVGLQRAWQEPQQRASYIAVPLTWSLGTAANTRIHVNFGALVTHAGPDTTTAGVGLEHVLTPAWTVLAEASGDDRDGHGAQLGLRRLVGKASSIDLVVGRDHATAPRGWITVGINIAMAP</sequence>
<dbReference type="EMBL" id="CP000050">
    <property type="protein sequence ID" value="AAY47930.1"/>
    <property type="molecule type" value="Genomic_DNA"/>
</dbReference>
<dbReference type="RefSeq" id="WP_011038410.1">
    <property type="nucleotide sequence ID" value="NC_007086.1"/>
</dbReference>
<proteinExistence type="predicted"/>
<name>A0A0H2X641_XANC8</name>
<reference evidence="1 2" key="1">
    <citation type="journal article" date="2005" name="Genome Res.">
        <title>Comparative and functional genomic analyses of the pathogenicity of phytopathogen Xanthomonas campestris pv. campestris.</title>
        <authorList>
            <person name="Qian W."/>
            <person name="Jia Y."/>
            <person name="Ren S.X."/>
            <person name="He Y.Q."/>
            <person name="Feng J.X."/>
            <person name="Lu L.F."/>
            <person name="Sun Q."/>
            <person name="Ying G."/>
            <person name="Tang D.J."/>
            <person name="Tang H."/>
            <person name="Wu W."/>
            <person name="Hao P."/>
            <person name="Wang L."/>
            <person name="Jiang B.L."/>
            <person name="Zeng S."/>
            <person name="Gu W.Y."/>
            <person name="Lu G."/>
            <person name="Rong L."/>
            <person name="Tian Y."/>
            <person name="Yao Z."/>
            <person name="Fu G."/>
            <person name="Chen B."/>
            <person name="Fang R."/>
            <person name="Qiang B."/>
            <person name="Chen Z."/>
            <person name="Zhao G.P."/>
            <person name="Tang J.L."/>
            <person name="He C."/>
        </authorList>
    </citation>
    <scope>NUCLEOTIDE SEQUENCE [LARGE SCALE GENOMIC DNA]</scope>
    <source>
        <strain evidence="1 2">8004</strain>
    </source>
</reference>
<dbReference type="Proteomes" id="UP000000420">
    <property type="component" value="Chromosome"/>
</dbReference>
<evidence type="ECO:0000313" key="2">
    <source>
        <dbReference type="Proteomes" id="UP000000420"/>
    </source>
</evidence>
<gene>
    <name evidence="1" type="ordered locus">XC_0855</name>
</gene>
<organism evidence="1 2">
    <name type="scientific">Xanthomonas campestris pv. campestris (strain 8004)</name>
    <dbReference type="NCBI Taxonomy" id="314565"/>
    <lineage>
        <taxon>Bacteria</taxon>
        <taxon>Pseudomonadati</taxon>
        <taxon>Pseudomonadota</taxon>
        <taxon>Gammaproteobacteria</taxon>
        <taxon>Lysobacterales</taxon>
        <taxon>Lysobacteraceae</taxon>
        <taxon>Xanthomonas</taxon>
    </lineage>
</organism>
<dbReference type="PIRSF" id="PIRSF029691">
    <property type="entry name" value="UCP029691"/>
    <property type="match status" value="1"/>
</dbReference>
<dbReference type="AlphaFoldDB" id="A0A0H2X641"/>
<accession>A0A0H2X641</accession>
<protein>
    <submittedName>
        <fullName evidence="1">Uncharacterized protein</fullName>
    </submittedName>
</protein>